<dbReference type="EMBL" id="JAXCLW010000003">
    <property type="protein sequence ID" value="MDY0883719.1"/>
    <property type="molecule type" value="Genomic_DNA"/>
</dbReference>
<dbReference type="Proteomes" id="UP001279642">
    <property type="component" value="Unassembled WGS sequence"/>
</dbReference>
<protein>
    <submittedName>
        <fullName evidence="1">Uncharacterized protein</fullName>
    </submittedName>
</protein>
<accession>A0ABU5ED21</accession>
<evidence type="ECO:0000313" key="2">
    <source>
        <dbReference type="Proteomes" id="UP001279642"/>
    </source>
</evidence>
<name>A0ABU5ED21_9PROT</name>
<sequence length="45" mass="5111">MQSCLVQRHMDELVDRLPKQRDGSIAPHAVFGNHEFQDFGMAQGL</sequence>
<gene>
    <name evidence="1" type="ORF">SMD27_12775</name>
</gene>
<evidence type="ECO:0000313" key="1">
    <source>
        <dbReference type="EMBL" id="MDY0883719.1"/>
    </source>
</evidence>
<reference evidence="1 2" key="1">
    <citation type="journal article" date="2016" name="Antonie Van Leeuwenhoek">
        <title>Dongia soli sp. nov., isolated from soil from Dokdo, Korea.</title>
        <authorList>
            <person name="Kim D.U."/>
            <person name="Lee H."/>
            <person name="Kim H."/>
            <person name="Kim S.G."/>
            <person name="Ka J.O."/>
        </authorList>
    </citation>
    <scope>NUCLEOTIDE SEQUENCE [LARGE SCALE GENOMIC DNA]</scope>
    <source>
        <strain evidence="1 2">D78</strain>
    </source>
</reference>
<keyword evidence="2" id="KW-1185">Reference proteome</keyword>
<dbReference type="RefSeq" id="WP_320508788.1">
    <property type="nucleotide sequence ID" value="NZ_JAXCLW010000003.1"/>
</dbReference>
<organism evidence="1 2">
    <name type="scientific">Dongia soli</name>
    <dbReference type="NCBI Taxonomy" id="600628"/>
    <lineage>
        <taxon>Bacteria</taxon>
        <taxon>Pseudomonadati</taxon>
        <taxon>Pseudomonadota</taxon>
        <taxon>Alphaproteobacteria</taxon>
        <taxon>Rhodospirillales</taxon>
        <taxon>Dongiaceae</taxon>
        <taxon>Dongia</taxon>
    </lineage>
</organism>
<comment type="caution">
    <text evidence="1">The sequence shown here is derived from an EMBL/GenBank/DDBJ whole genome shotgun (WGS) entry which is preliminary data.</text>
</comment>
<proteinExistence type="predicted"/>